<name>A0ABU3TZN5_9FIRM</name>
<accession>A0ABU3TZN5</accession>
<evidence type="ECO:0000313" key="2">
    <source>
        <dbReference type="Proteomes" id="UP001263246"/>
    </source>
</evidence>
<organism evidence="1 2">
    <name type="scientific">Faecalibacterium wellingii</name>
    <dbReference type="NCBI Taxonomy" id="2929491"/>
    <lineage>
        <taxon>Bacteria</taxon>
        <taxon>Bacillati</taxon>
        <taxon>Bacillota</taxon>
        <taxon>Clostridia</taxon>
        <taxon>Eubacteriales</taxon>
        <taxon>Oscillospiraceae</taxon>
        <taxon>Faecalibacterium</taxon>
    </lineage>
</organism>
<reference evidence="1 2" key="1">
    <citation type="submission" date="2023-10" db="EMBL/GenBank/DDBJ databases">
        <title>Host Genetic Regulation of Human Gut Microbial Structural Variation.</title>
        <authorList>
            <person name="Harmsen H.J.M."/>
        </authorList>
    </citation>
    <scope>NUCLEOTIDE SEQUENCE [LARGE SCALE GENOMIC DNA]</scope>
    <source>
        <strain evidence="1 2">HTF-F</strain>
    </source>
</reference>
<sequence length="304" mass="33837">MADESLSTAGSNSQEEGKMGALTDFLGAGEVATALGGVVTALLDKLEHAVGWCANHDTPSRIAVDTYIAEIQNSDKDPLVKAALISNSKKIIKEYCNQEDIVAIAIQSVKSDAKPENIDDDWLAQFMDKARLVSKKEFQLIWGKILANECNHPGCIPRVLLEILSRMDTLDAEVFSFLCSTTIALEDDFAPVIIYNKLEDYNFPKMTFDQLLDLEALGLISTDFDGFPGGFYMSTSKENSRVCYFEKFKSVEKDEKVPVGNIIYTKAGKALYNSIQPERISNFWEGLILPFWNSMKNIIESQTE</sequence>
<gene>
    <name evidence="1" type="ORF">RX402_08370</name>
</gene>
<keyword evidence="2" id="KW-1185">Reference proteome</keyword>
<dbReference type="RefSeq" id="WP_249237814.1">
    <property type="nucleotide sequence ID" value="NZ_CP094473.1"/>
</dbReference>
<dbReference type="Pfam" id="PF10987">
    <property type="entry name" value="DUF2806"/>
    <property type="match status" value="1"/>
</dbReference>
<proteinExistence type="predicted"/>
<dbReference type="InterPro" id="IPR021254">
    <property type="entry name" value="DUF2806"/>
</dbReference>
<dbReference type="EMBL" id="JAWHPR010000004">
    <property type="protein sequence ID" value="MDU8688757.1"/>
    <property type="molecule type" value="Genomic_DNA"/>
</dbReference>
<evidence type="ECO:0000313" key="1">
    <source>
        <dbReference type="EMBL" id="MDU8688757.1"/>
    </source>
</evidence>
<dbReference type="Proteomes" id="UP001263246">
    <property type="component" value="Unassembled WGS sequence"/>
</dbReference>
<protein>
    <submittedName>
        <fullName evidence="1">DUF2806 domain-containing protein</fullName>
    </submittedName>
</protein>
<comment type="caution">
    <text evidence="1">The sequence shown here is derived from an EMBL/GenBank/DDBJ whole genome shotgun (WGS) entry which is preliminary data.</text>
</comment>